<dbReference type="GO" id="GO:0006508">
    <property type="term" value="P:proteolysis"/>
    <property type="evidence" value="ECO:0007669"/>
    <property type="project" value="UniProtKB-KW"/>
</dbReference>
<keyword evidence="1" id="KW-1133">Transmembrane helix</keyword>
<feature type="transmembrane region" description="Helical" evidence="1">
    <location>
        <begin position="220"/>
        <end position="240"/>
    </location>
</feature>
<feature type="transmembrane region" description="Helical" evidence="1">
    <location>
        <begin position="21"/>
        <end position="42"/>
    </location>
</feature>
<keyword evidence="4" id="KW-1185">Reference proteome</keyword>
<keyword evidence="1" id="KW-0472">Membrane</keyword>
<evidence type="ECO:0000313" key="3">
    <source>
        <dbReference type="EMBL" id="GHD07823.1"/>
    </source>
</evidence>
<feature type="transmembrane region" description="Helical" evidence="1">
    <location>
        <begin position="196"/>
        <end position="214"/>
    </location>
</feature>
<proteinExistence type="predicted"/>
<name>A0ABQ3GHZ0_9MICC</name>
<feature type="transmembrane region" description="Helical" evidence="1">
    <location>
        <begin position="164"/>
        <end position="189"/>
    </location>
</feature>
<dbReference type="GO" id="GO:0008233">
    <property type="term" value="F:peptidase activity"/>
    <property type="evidence" value="ECO:0007669"/>
    <property type="project" value="UniProtKB-KW"/>
</dbReference>
<sequence length="281" mass="29795">MSRTANLEPAPVPTRAGRVRLRVEIALVLGLSLGQSAVYSVVSLLDKLTRAPLGDQTTSMNRSLAERPGFDLTYQLLDIVFALVPVALALYLLFALTGRSPFRTLGFGVRRPGRSVPASIGYDAGVGSALFAAIGVGTLGVYAAGRALGVTTAIVPANLDDHWWTIPVLLLSAVRHGVLEEVVVVGFLFHHLRRLGWGRGAWGAWSIIVASALLRGSYHLYQGIGPFLGNVAMGLVFGWLYQRGVDRGQPRVMPLVVAHALLDAAGFVGYALFGSAIGIGA</sequence>
<evidence type="ECO:0000259" key="2">
    <source>
        <dbReference type="Pfam" id="PF02517"/>
    </source>
</evidence>
<dbReference type="InterPro" id="IPR003675">
    <property type="entry name" value="Rce1/LyrA-like_dom"/>
</dbReference>
<keyword evidence="1" id="KW-0812">Transmembrane</keyword>
<feature type="transmembrane region" description="Helical" evidence="1">
    <location>
        <begin position="120"/>
        <end position="144"/>
    </location>
</feature>
<keyword evidence="3" id="KW-0645">Protease</keyword>
<comment type="caution">
    <text evidence="3">The sequence shown here is derived from an EMBL/GenBank/DDBJ whole genome shotgun (WGS) entry which is preliminary data.</text>
</comment>
<feature type="domain" description="CAAX prenyl protease 2/Lysostaphin resistance protein A-like" evidence="2">
    <location>
        <begin position="163"/>
        <end position="264"/>
    </location>
</feature>
<gene>
    <name evidence="3" type="ORF">GCM10008096_19030</name>
</gene>
<evidence type="ECO:0000313" key="4">
    <source>
        <dbReference type="Proteomes" id="UP000642819"/>
    </source>
</evidence>
<feature type="transmembrane region" description="Helical" evidence="1">
    <location>
        <begin position="72"/>
        <end position="94"/>
    </location>
</feature>
<feature type="transmembrane region" description="Helical" evidence="1">
    <location>
        <begin position="252"/>
        <end position="273"/>
    </location>
</feature>
<organism evidence="3 4">
    <name type="scientific">Zhihengliuella salsuginis</name>
    <dbReference type="NCBI Taxonomy" id="578222"/>
    <lineage>
        <taxon>Bacteria</taxon>
        <taxon>Bacillati</taxon>
        <taxon>Actinomycetota</taxon>
        <taxon>Actinomycetes</taxon>
        <taxon>Micrococcales</taxon>
        <taxon>Micrococcaceae</taxon>
        <taxon>Zhihengliuella</taxon>
    </lineage>
</organism>
<reference evidence="4" key="1">
    <citation type="journal article" date="2019" name="Int. J. Syst. Evol. Microbiol.">
        <title>The Global Catalogue of Microorganisms (GCM) 10K type strain sequencing project: providing services to taxonomists for standard genome sequencing and annotation.</title>
        <authorList>
            <consortium name="The Broad Institute Genomics Platform"/>
            <consortium name="The Broad Institute Genome Sequencing Center for Infectious Disease"/>
            <person name="Wu L."/>
            <person name="Ma J."/>
        </authorList>
    </citation>
    <scope>NUCLEOTIDE SEQUENCE [LARGE SCALE GENOMIC DNA]</scope>
    <source>
        <strain evidence="4">KCTC 19466</strain>
    </source>
</reference>
<dbReference type="RefSeq" id="WP_189349907.1">
    <property type="nucleotide sequence ID" value="NZ_BMXK01000007.1"/>
</dbReference>
<dbReference type="EMBL" id="BMXK01000007">
    <property type="protein sequence ID" value="GHD07823.1"/>
    <property type="molecule type" value="Genomic_DNA"/>
</dbReference>
<keyword evidence="3" id="KW-0378">Hydrolase</keyword>
<dbReference type="Proteomes" id="UP000642819">
    <property type="component" value="Unassembled WGS sequence"/>
</dbReference>
<accession>A0ABQ3GHZ0</accession>
<dbReference type="Pfam" id="PF02517">
    <property type="entry name" value="Rce1-like"/>
    <property type="match status" value="1"/>
</dbReference>
<protein>
    <submittedName>
        <fullName evidence="3">CAAX amino protease</fullName>
    </submittedName>
</protein>
<evidence type="ECO:0000256" key="1">
    <source>
        <dbReference type="SAM" id="Phobius"/>
    </source>
</evidence>